<reference evidence="1 2" key="2">
    <citation type="journal article" date="2017" name="Front. Plant Sci.">
        <title>Gene Classification and Mining of Molecular Markers Useful in Red Clover (Trifolium pratense) Breeding.</title>
        <authorList>
            <person name="Istvanek J."/>
            <person name="Dluhosova J."/>
            <person name="Dluhos P."/>
            <person name="Patkova L."/>
            <person name="Nedelnik J."/>
            <person name="Repkova J."/>
        </authorList>
    </citation>
    <scope>NUCLEOTIDE SEQUENCE [LARGE SCALE GENOMIC DNA]</scope>
    <source>
        <strain evidence="2">cv. Tatra</strain>
        <tissue evidence="1">Young leaves</tissue>
    </source>
</reference>
<evidence type="ECO:0000313" key="1">
    <source>
        <dbReference type="EMBL" id="PNX66211.1"/>
    </source>
</evidence>
<organism evidence="1 2">
    <name type="scientific">Trifolium pratense</name>
    <name type="common">Red clover</name>
    <dbReference type="NCBI Taxonomy" id="57577"/>
    <lineage>
        <taxon>Eukaryota</taxon>
        <taxon>Viridiplantae</taxon>
        <taxon>Streptophyta</taxon>
        <taxon>Embryophyta</taxon>
        <taxon>Tracheophyta</taxon>
        <taxon>Spermatophyta</taxon>
        <taxon>Magnoliopsida</taxon>
        <taxon>eudicotyledons</taxon>
        <taxon>Gunneridae</taxon>
        <taxon>Pentapetalae</taxon>
        <taxon>rosids</taxon>
        <taxon>fabids</taxon>
        <taxon>Fabales</taxon>
        <taxon>Fabaceae</taxon>
        <taxon>Papilionoideae</taxon>
        <taxon>50 kb inversion clade</taxon>
        <taxon>NPAAA clade</taxon>
        <taxon>Hologalegina</taxon>
        <taxon>IRL clade</taxon>
        <taxon>Trifolieae</taxon>
        <taxon>Trifolium</taxon>
    </lineage>
</organism>
<dbReference type="Proteomes" id="UP000236291">
    <property type="component" value="Unassembled WGS sequence"/>
</dbReference>
<name>A0A2K3KIT9_TRIPR</name>
<feature type="non-terminal residue" evidence="1">
    <location>
        <position position="1"/>
    </location>
</feature>
<evidence type="ECO:0000313" key="2">
    <source>
        <dbReference type="Proteomes" id="UP000236291"/>
    </source>
</evidence>
<gene>
    <name evidence="1" type="ORF">L195_g062950</name>
</gene>
<comment type="caution">
    <text evidence="1">The sequence shown here is derived from an EMBL/GenBank/DDBJ whole genome shotgun (WGS) entry which is preliminary data.</text>
</comment>
<reference evidence="1 2" key="1">
    <citation type="journal article" date="2014" name="Am. J. Bot.">
        <title>Genome assembly and annotation for red clover (Trifolium pratense; Fabaceae).</title>
        <authorList>
            <person name="Istvanek J."/>
            <person name="Jaros M."/>
            <person name="Krenek A."/>
            <person name="Repkova J."/>
        </authorList>
    </citation>
    <scope>NUCLEOTIDE SEQUENCE [LARGE SCALE GENOMIC DNA]</scope>
    <source>
        <strain evidence="2">cv. Tatra</strain>
        <tissue evidence="1">Young leaves</tissue>
    </source>
</reference>
<sequence>GGDLPGVVYRNLLCRLRAFSRSTEVSRPSRRSLSGAVVMVLSRTGDKIVLCSRSGEPGTLETFSSPVV</sequence>
<protein>
    <submittedName>
        <fullName evidence="1">Uncharacterized protein</fullName>
    </submittedName>
</protein>
<proteinExistence type="predicted"/>
<dbReference type="AlphaFoldDB" id="A0A2K3KIT9"/>
<dbReference type="EMBL" id="ASHM01190301">
    <property type="protein sequence ID" value="PNX66211.1"/>
    <property type="molecule type" value="Genomic_DNA"/>
</dbReference>
<accession>A0A2K3KIT9</accession>